<protein>
    <submittedName>
        <fullName evidence="2">Serine/threonine-protein kinase fray2-like</fullName>
    </submittedName>
</protein>
<feature type="domain" description="Reverse transcriptase" evidence="1">
    <location>
        <begin position="65"/>
        <end position="132"/>
    </location>
</feature>
<dbReference type="Gene3D" id="3.30.70.270">
    <property type="match status" value="1"/>
</dbReference>
<dbReference type="OrthoDB" id="6623710at2759"/>
<dbReference type="InterPro" id="IPR043128">
    <property type="entry name" value="Rev_trsase/Diguanyl_cyclase"/>
</dbReference>
<dbReference type="GO" id="GO:0071897">
    <property type="term" value="P:DNA biosynthetic process"/>
    <property type="evidence" value="ECO:0007669"/>
    <property type="project" value="UniProtKB-ARBA"/>
</dbReference>
<dbReference type="InterPro" id="IPR000477">
    <property type="entry name" value="RT_dom"/>
</dbReference>
<dbReference type="InterPro" id="IPR050951">
    <property type="entry name" value="Retrovirus_Pol_polyprotein"/>
</dbReference>
<dbReference type="Gene3D" id="3.10.10.10">
    <property type="entry name" value="HIV Type 1 Reverse Transcriptase, subunit A, domain 1"/>
    <property type="match status" value="1"/>
</dbReference>
<dbReference type="GO" id="GO:0016301">
    <property type="term" value="F:kinase activity"/>
    <property type="evidence" value="ECO:0007669"/>
    <property type="project" value="UniProtKB-KW"/>
</dbReference>
<feature type="non-terminal residue" evidence="2">
    <location>
        <position position="132"/>
    </location>
</feature>
<dbReference type="AlphaFoldDB" id="A0A6G0YCJ1"/>
<gene>
    <name evidence="2" type="ORF">FWK35_00014286</name>
</gene>
<dbReference type="SUPFAM" id="SSF56672">
    <property type="entry name" value="DNA/RNA polymerases"/>
    <property type="match status" value="1"/>
</dbReference>
<dbReference type="Pfam" id="PF00078">
    <property type="entry name" value="RVT_1"/>
    <property type="match status" value="1"/>
</dbReference>
<keyword evidence="2" id="KW-0808">Transferase</keyword>
<reference evidence="2 3" key="1">
    <citation type="submission" date="2019-08" db="EMBL/GenBank/DDBJ databases">
        <title>Whole genome of Aphis craccivora.</title>
        <authorList>
            <person name="Voronova N.V."/>
            <person name="Shulinski R.S."/>
            <person name="Bandarenka Y.V."/>
            <person name="Zhorov D.G."/>
            <person name="Warner D."/>
        </authorList>
    </citation>
    <scope>NUCLEOTIDE SEQUENCE [LARGE SCALE GENOMIC DNA]</scope>
    <source>
        <strain evidence="2">180601</strain>
        <tissue evidence="2">Whole Body</tissue>
    </source>
</reference>
<dbReference type="Proteomes" id="UP000478052">
    <property type="component" value="Unassembled WGS sequence"/>
</dbReference>
<dbReference type="EMBL" id="VUJU01004845">
    <property type="protein sequence ID" value="KAF0753077.1"/>
    <property type="molecule type" value="Genomic_DNA"/>
</dbReference>
<dbReference type="InterPro" id="IPR043502">
    <property type="entry name" value="DNA/RNA_pol_sf"/>
</dbReference>
<evidence type="ECO:0000313" key="3">
    <source>
        <dbReference type="Proteomes" id="UP000478052"/>
    </source>
</evidence>
<keyword evidence="2" id="KW-0418">Kinase</keyword>
<dbReference type="PANTHER" id="PTHR37984">
    <property type="entry name" value="PROTEIN CBG26694"/>
    <property type="match status" value="1"/>
</dbReference>
<dbReference type="PANTHER" id="PTHR37984:SF5">
    <property type="entry name" value="PROTEIN NYNRIN-LIKE"/>
    <property type="match status" value="1"/>
</dbReference>
<name>A0A6G0YCJ1_APHCR</name>
<keyword evidence="3" id="KW-1185">Reference proteome</keyword>
<proteinExistence type="predicted"/>
<organism evidence="2 3">
    <name type="scientific">Aphis craccivora</name>
    <name type="common">Cowpea aphid</name>
    <dbReference type="NCBI Taxonomy" id="307492"/>
    <lineage>
        <taxon>Eukaryota</taxon>
        <taxon>Metazoa</taxon>
        <taxon>Ecdysozoa</taxon>
        <taxon>Arthropoda</taxon>
        <taxon>Hexapoda</taxon>
        <taxon>Insecta</taxon>
        <taxon>Pterygota</taxon>
        <taxon>Neoptera</taxon>
        <taxon>Paraneoptera</taxon>
        <taxon>Hemiptera</taxon>
        <taxon>Sternorrhyncha</taxon>
        <taxon>Aphidomorpha</taxon>
        <taxon>Aphidoidea</taxon>
        <taxon>Aphididae</taxon>
        <taxon>Aphidini</taxon>
        <taxon>Aphis</taxon>
        <taxon>Aphis</taxon>
    </lineage>
</organism>
<comment type="caution">
    <text evidence="2">The sequence shown here is derived from an EMBL/GenBank/DDBJ whole genome shotgun (WGS) entry which is preliminary data.</text>
</comment>
<evidence type="ECO:0000259" key="1">
    <source>
        <dbReference type="Pfam" id="PF00078"/>
    </source>
</evidence>
<sequence>MEHTEVQIVNTIITEDREKIYDKEGTQIKISNNLTTDQHNQTIKLLKQFIHIFSTDTINIKPANKEKNNYRLVISYKDLSNIIESDQYPFPRTIYLFRSLEGSKYFTTLDLNSGFFQIPVREQDQYMLAFTI</sequence>
<accession>A0A6G0YCJ1</accession>
<evidence type="ECO:0000313" key="2">
    <source>
        <dbReference type="EMBL" id="KAF0753077.1"/>
    </source>
</evidence>